<dbReference type="GO" id="GO:0046872">
    <property type="term" value="F:metal ion binding"/>
    <property type="evidence" value="ECO:0007669"/>
    <property type="project" value="InterPro"/>
</dbReference>
<protein>
    <recommendedName>
        <fullName evidence="7">Peptidase M16</fullName>
    </recommendedName>
</protein>
<gene>
    <name evidence="5" type="ORF">AMJ39_00285</name>
</gene>
<dbReference type="SUPFAM" id="SSF63411">
    <property type="entry name" value="LuxS/MPP-like metallohydrolase"/>
    <property type="match status" value="2"/>
</dbReference>
<dbReference type="InterPro" id="IPR011249">
    <property type="entry name" value="Metalloenz_LuxS/M16"/>
</dbReference>
<dbReference type="Pfam" id="PF05193">
    <property type="entry name" value="Peptidase_M16_C"/>
    <property type="match status" value="1"/>
</dbReference>
<dbReference type="GO" id="GO:0006508">
    <property type="term" value="P:proteolysis"/>
    <property type="evidence" value="ECO:0007669"/>
    <property type="project" value="InterPro"/>
</dbReference>
<dbReference type="AlphaFoldDB" id="A0A0S7WWW4"/>
<dbReference type="InterPro" id="IPR001431">
    <property type="entry name" value="Pept_M16_Zn_BS"/>
</dbReference>
<dbReference type="STRING" id="1703770.AMJ39_00285"/>
<feature type="domain" description="Peptidase M16 C-terminal" evidence="4">
    <location>
        <begin position="179"/>
        <end position="353"/>
    </location>
</feature>
<dbReference type="PROSITE" id="PS00143">
    <property type="entry name" value="INSULINASE"/>
    <property type="match status" value="1"/>
</dbReference>
<evidence type="ECO:0000259" key="3">
    <source>
        <dbReference type="Pfam" id="PF00675"/>
    </source>
</evidence>
<feature type="domain" description="Peptidase M16 N-terminal" evidence="3">
    <location>
        <begin position="27"/>
        <end position="173"/>
    </location>
</feature>
<dbReference type="PANTHER" id="PTHR11851:SF49">
    <property type="entry name" value="MITOCHONDRIAL-PROCESSING PEPTIDASE SUBUNIT ALPHA"/>
    <property type="match status" value="1"/>
</dbReference>
<dbReference type="Pfam" id="PF00675">
    <property type="entry name" value="Peptidase_M16"/>
    <property type="match status" value="1"/>
</dbReference>
<sequence>MIEQPAGSLLSDTTLCRRSTLADGATIISERMDHVRSISLGVWVRTGSRDESEAQAGITHMIEHMLFKGTPTRGAREIALALESLGGYLSAFTSEELTCYYAKFLDEHLSVAIEVLADILANSIIDEEELAREKKVVAEEIKRFEDSPDKYAHYLLSKALFDGHPLAIPIMGTLDSVASISREDVYRSWRHRYTDDDIVIAASGHLDHDHLVDLASRSFKFFPSRVSSDGPPPPASTPRMESACREISQIHMCLGARTRGYAHPDRYPLMILNAIVGEGMSSRLFQRVREQRGLVYTIYTFFHLNRDTGQFGIYLATDPAQAREAMHVVAEECRHLLEEGLRQQELEHAKSQLKGGLMLALEGTSARMMRLAETQIFLGTHITLDETIGAIDAVTEADVMRVAGHALGAENLSAGVVGPLDTVELSLKEVQG</sequence>
<dbReference type="GO" id="GO:0004222">
    <property type="term" value="F:metalloendopeptidase activity"/>
    <property type="evidence" value="ECO:0007669"/>
    <property type="project" value="InterPro"/>
</dbReference>
<dbReference type="EMBL" id="LIZS01000001">
    <property type="protein sequence ID" value="KPJ54495.1"/>
    <property type="molecule type" value="Genomic_DNA"/>
</dbReference>
<reference evidence="5 6" key="1">
    <citation type="journal article" date="2015" name="Microbiome">
        <title>Genomic resolution of linkages in carbon, nitrogen, and sulfur cycling among widespread estuary sediment bacteria.</title>
        <authorList>
            <person name="Baker B.J."/>
            <person name="Lazar C.S."/>
            <person name="Teske A.P."/>
            <person name="Dick G.J."/>
        </authorList>
    </citation>
    <scope>NUCLEOTIDE SEQUENCE [LARGE SCALE GENOMIC DNA]</scope>
    <source>
        <strain evidence="5">DG_24</strain>
    </source>
</reference>
<organism evidence="5 6">
    <name type="scientific">candidate division TA06 bacterium DG_24</name>
    <dbReference type="NCBI Taxonomy" id="1703770"/>
    <lineage>
        <taxon>Bacteria</taxon>
        <taxon>Bacteria division TA06</taxon>
    </lineage>
</organism>
<name>A0A0S7WWW4_UNCT6</name>
<evidence type="ECO:0000313" key="6">
    <source>
        <dbReference type="Proteomes" id="UP000052008"/>
    </source>
</evidence>
<comment type="similarity">
    <text evidence="1 2">Belongs to the peptidase M16 family.</text>
</comment>
<dbReference type="Gene3D" id="3.30.830.10">
    <property type="entry name" value="Metalloenzyme, LuxS/M16 peptidase-like"/>
    <property type="match status" value="2"/>
</dbReference>
<dbReference type="InterPro" id="IPR011765">
    <property type="entry name" value="Pept_M16_N"/>
</dbReference>
<dbReference type="InterPro" id="IPR007863">
    <property type="entry name" value="Peptidase_M16_C"/>
</dbReference>
<evidence type="ECO:0008006" key="7">
    <source>
        <dbReference type="Google" id="ProtNLM"/>
    </source>
</evidence>
<comment type="caution">
    <text evidence="5">The sequence shown here is derived from an EMBL/GenBank/DDBJ whole genome shotgun (WGS) entry which is preliminary data.</text>
</comment>
<dbReference type="InterPro" id="IPR050361">
    <property type="entry name" value="MPP/UQCRC_Complex"/>
</dbReference>
<evidence type="ECO:0000259" key="4">
    <source>
        <dbReference type="Pfam" id="PF05193"/>
    </source>
</evidence>
<accession>A0A0S7WWW4</accession>
<dbReference type="PANTHER" id="PTHR11851">
    <property type="entry name" value="METALLOPROTEASE"/>
    <property type="match status" value="1"/>
</dbReference>
<evidence type="ECO:0000313" key="5">
    <source>
        <dbReference type="EMBL" id="KPJ54495.1"/>
    </source>
</evidence>
<evidence type="ECO:0000256" key="1">
    <source>
        <dbReference type="ARBA" id="ARBA00007261"/>
    </source>
</evidence>
<evidence type="ECO:0000256" key="2">
    <source>
        <dbReference type="RuleBase" id="RU004447"/>
    </source>
</evidence>
<proteinExistence type="inferred from homology"/>
<dbReference type="Proteomes" id="UP000052008">
    <property type="component" value="Unassembled WGS sequence"/>
</dbReference>